<sequence length="334" mass="38560">MNTKKVPKAFRPINKRIYSRNRCFYCGNLLRSKNSKEHVFPKWLQEKFNLWDQTIHLLNGTTIQYSKLTVPCCHRCNTVHLSKLENRVKRYLFGEPISVARKHSGDILIWVLKILLGIIYAERLLPWQRSKPGGRRILPREMKDSLSMTHFFVQGLDLKIEFEAEGQIRIPGSVFIFNLKQLPDPAEHFTFRDDLNSLSVFMRLGNRGIIATADGGAVDFDVGGAVRRDGAVKLHPVQFSEIGAKIFYKASLFNRTAKYMTMYSNKTYRVMQMPLAGLSPRPVFDDWDHFAYAHFLALFMNVDVSRVTSADQSLVSTWLYDKDGNRTYIPIDTK</sequence>
<dbReference type="AlphaFoldDB" id="A0A4Q1UV52"/>
<evidence type="ECO:0000313" key="1">
    <source>
        <dbReference type="EMBL" id="RXT40265.1"/>
    </source>
</evidence>
<protein>
    <recommendedName>
        <fullName evidence="3">HNH endonuclease</fullName>
    </recommendedName>
</protein>
<comment type="caution">
    <text evidence="1">The sequence shown here is derived from an EMBL/GenBank/DDBJ whole genome shotgun (WGS) entry which is preliminary data.</text>
</comment>
<reference evidence="1 2" key="1">
    <citation type="submission" date="2017-03" db="EMBL/GenBank/DDBJ databases">
        <authorList>
            <person name="Safronova V.I."/>
            <person name="Sazanova A.L."/>
            <person name="Chirak E.R."/>
        </authorList>
    </citation>
    <scope>NUCLEOTIDE SEQUENCE [LARGE SCALE GENOMIC DNA]</scope>
    <source>
        <strain evidence="1 2">Opo-243</strain>
    </source>
</reference>
<evidence type="ECO:0008006" key="3">
    <source>
        <dbReference type="Google" id="ProtNLM"/>
    </source>
</evidence>
<dbReference type="RefSeq" id="WP_129273801.1">
    <property type="nucleotide sequence ID" value="NZ_MZXW01000038.1"/>
</dbReference>
<evidence type="ECO:0000313" key="2">
    <source>
        <dbReference type="Proteomes" id="UP000290819"/>
    </source>
</evidence>
<gene>
    <name evidence="1" type="ORF">B5V03_28670</name>
</gene>
<keyword evidence="2" id="KW-1185">Reference proteome</keyword>
<accession>A0A4Q1UV52</accession>
<organism evidence="1 2">
    <name type="scientific">Bradyrhizobium betae</name>
    <dbReference type="NCBI Taxonomy" id="244734"/>
    <lineage>
        <taxon>Bacteria</taxon>
        <taxon>Pseudomonadati</taxon>
        <taxon>Pseudomonadota</taxon>
        <taxon>Alphaproteobacteria</taxon>
        <taxon>Hyphomicrobiales</taxon>
        <taxon>Nitrobacteraceae</taxon>
        <taxon>Bradyrhizobium</taxon>
    </lineage>
</organism>
<dbReference type="OrthoDB" id="978976at2"/>
<name>A0A4Q1UV52_9BRAD</name>
<dbReference type="Proteomes" id="UP000290819">
    <property type="component" value="Unassembled WGS sequence"/>
</dbReference>
<proteinExistence type="predicted"/>
<dbReference type="EMBL" id="MZXW01000038">
    <property type="protein sequence ID" value="RXT40265.1"/>
    <property type="molecule type" value="Genomic_DNA"/>
</dbReference>